<keyword evidence="4" id="KW-0479">Metal-binding</keyword>
<protein>
    <submittedName>
        <fullName evidence="9">Type II toxin-antitoxin system VapC family toxin</fullName>
    </submittedName>
</protein>
<dbReference type="InterPro" id="IPR029060">
    <property type="entry name" value="PIN-like_dom_sf"/>
</dbReference>
<dbReference type="InterPro" id="IPR002716">
    <property type="entry name" value="PIN_dom"/>
</dbReference>
<dbReference type="Pfam" id="PF01850">
    <property type="entry name" value="PIN"/>
    <property type="match status" value="1"/>
</dbReference>
<dbReference type="PANTHER" id="PTHR33653">
    <property type="entry name" value="RIBONUCLEASE VAPC2"/>
    <property type="match status" value="1"/>
</dbReference>
<evidence type="ECO:0000313" key="10">
    <source>
        <dbReference type="Proteomes" id="UP000471648"/>
    </source>
</evidence>
<dbReference type="PANTHER" id="PTHR33653:SF1">
    <property type="entry name" value="RIBONUCLEASE VAPC2"/>
    <property type="match status" value="1"/>
</dbReference>
<evidence type="ECO:0000256" key="2">
    <source>
        <dbReference type="ARBA" id="ARBA00022649"/>
    </source>
</evidence>
<keyword evidence="2" id="KW-1277">Toxin-antitoxin system</keyword>
<dbReference type="InterPro" id="IPR050556">
    <property type="entry name" value="Type_II_TA_system_RNase"/>
</dbReference>
<comment type="caution">
    <text evidence="9">The sequence shown here is derived from an EMBL/GenBank/DDBJ whole genome shotgun (WGS) entry which is preliminary data.</text>
</comment>
<dbReference type="SUPFAM" id="SSF88723">
    <property type="entry name" value="PIN domain-like"/>
    <property type="match status" value="1"/>
</dbReference>
<gene>
    <name evidence="9" type="ORF">G3I39_36425</name>
</gene>
<reference evidence="9 10" key="1">
    <citation type="submission" date="2020-01" db="EMBL/GenBank/DDBJ databases">
        <title>Insect and environment-associated Actinomycetes.</title>
        <authorList>
            <person name="Currrie C."/>
            <person name="Chevrette M."/>
            <person name="Carlson C."/>
            <person name="Stubbendieck R."/>
            <person name="Wendt-Pienkowski E."/>
        </authorList>
    </citation>
    <scope>NUCLEOTIDE SEQUENCE [LARGE SCALE GENOMIC DNA]</scope>
    <source>
        <strain evidence="9 10">SID14438</strain>
    </source>
</reference>
<dbReference type="Proteomes" id="UP000471648">
    <property type="component" value="Unassembled WGS sequence"/>
</dbReference>
<keyword evidence="6" id="KW-0460">Magnesium</keyword>
<proteinExistence type="inferred from homology"/>
<evidence type="ECO:0000256" key="3">
    <source>
        <dbReference type="ARBA" id="ARBA00022722"/>
    </source>
</evidence>
<dbReference type="GO" id="GO:0046872">
    <property type="term" value="F:metal ion binding"/>
    <property type="evidence" value="ECO:0007669"/>
    <property type="project" value="UniProtKB-KW"/>
</dbReference>
<evidence type="ECO:0000259" key="8">
    <source>
        <dbReference type="Pfam" id="PF01850"/>
    </source>
</evidence>
<accession>A0A6N9VIH6</accession>
<comment type="similarity">
    <text evidence="7">Belongs to the PINc/VapC protein family.</text>
</comment>
<sequence length="160" mass="17739">MPTEPSPDASALHQRGLLDTNIMILRKWIAPEELPAEVGITTITLAELSAGPHEVRRNDEQSDYDEYAERGRRLDVLQRAESEFDPIPFDVEAARVYGRVCAAVISVGRKPRRRVADLMIASIAIAEGLPLFTTDPDDFRGLDGLLTVVPVTRPAVLHDR</sequence>
<dbReference type="CDD" id="cd18732">
    <property type="entry name" value="PIN_MtVapC4-C5_like"/>
    <property type="match status" value="1"/>
</dbReference>
<keyword evidence="3" id="KW-0540">Nuclease</keyword>
<evidence type="ECO:0000256" key="4">
    <source>
        <dbReference type="ARBA" id="ARBA00022723"/>
    </source>
</evidence>
<evidence type="ECO:0000256" key="1">
    <source>
        <dbReference type="ARBA" id="ARBA00001946"/>
    </source>
</evidence>
<dbReference type="EMBL" id="JAAGME010001543">
    <property type="protein sequence ID" value="NEB72523.1"/>
    <property type="molecule type" value="Genomic_DNA"/>
</dbReference>
<dbReference type="GO" id="GO:0004518">
    <property type="term" value="F:nuclease activity"/>
    <property type="evidence" value="ECO:0007669"/>
    <property type="project" value="UniProtKB-KW"/>
</dbReference>
<feature type="domain" description="PIN" evidence="8">
    <location>
        <begin position="20"/>
        <end position="143"/>
    </location>
</feature>
<dbReference type="GO" id="GO:0016787">
    <property type="term" value="F:hydrolase activity"/>
    <property type="evidence" value="ECO:0007669"/>
    <property type="project" value="UniProtKB-KW"/>
</dbReference>
<comment type="cofactor">
    <cofactor evidence="1">
        <name>Mg(2+)</name>
        <dbReference type="ChEBI" id="CHEBI:18420"/>
    </cofactor>
</comment>
<dbReference type="AlphaFoldDB" id="A0A6N9VIH6"/>
<organism evidence="9 10">
    <name type="scientific">Streptomyces microflavus</name>
    <name type="common">Streptomyces lipmanii</name>
    <dbReference type="NCBI Taxonomy" id="1919"/>
    <lineage>
        <taxon>Bacteria</taxon>
        <taxon>Bacillati</taxon>
        <taxon>Actinomycetota</taxon>
        <taxon>Actinomycetes</taxon>
        <taxon>Kitasatosporales</taxon>
        <taxon>Streptomycetaceae</taxon>
        <taxon>Streptomyces</taxon>
    </lineage>
</organism>
<keyword evidence="5" id="KW-0378">Hydrolase</keyword>
<evidence type="ECO:0000313" key="9">
    <source>
        <dbReference type="EMBL" id="NEB72523.1"/>
    </source>
</evidence>
<dbReference type="Gene3D" id="3.40.50.1010">
    <property type="entry name" value="5'-nuclease"/>
    <property type="match status" value="1"/>
</dbReference>
<evidence type="ECO:0000256" key="5">
    <source>
        <dbReference type="ARBA" id="ARBA00022801"/>
    </source>
</evidence>
<evidence type="ECO:0000256" key="7">
    <source>
        <dbReference type="ARBA" id="ARBA00038093"/>
    </source>
</evidence>
<dbReference type="RefSeq" id="WP_164359033.1">
    <property type="nucleotide sequence ID" value="NZ_JAAGME010001543.1"/>
</dbReference>
<evidence type="ECO:0000256" key="6">
    <source>
        <dbReference type="ARBA" id="ARBA00022842"/>
    </source>
</evidence>
<name>A0A6N9VIH6_STRMI</name>